<sequence length="265" mass="29512">MLTDESRELTYETGFLSKDRPSELTRLRALERSMDPTAIAILESLPVQPDWHSLEMGAGAGSMAYWLAERCAAGSVIAADLDPRYIEADRLPNLESAKVDLAFHEFPAESFDLVHGRIVLSHIPEREEVLRKTLDWLKPQGWLMVEDMVVFPQHEGTRSAFAPFLEALTRSSALQGSDATWSRRMPNSLVALGLLDVQLRTTPMVLGLGGPSDDLWRLSIEQFGPLFVERGTMTQQQLDALHAALAKGELLDFSTVIVSAWGRRP</sequence>
<protein>
    <submittedName>
        <fullName evidence="3">Putative methyltransferase</fullName>
    </submittedName>
</protein>
<evidence type="ECO:0000256" key="1">
    <source>
        <dbReference type="ARBA" id="ARBA00022679"/>
    </source>
</evidence>
<keyword evidence="3" id="KW-0489">Methyltransferase</keyword>
<dbReference type="CDD" id="cd02440">
    <property type="entry name" value="AdoMet_MTases"/>
    <property type="match status" value="1"/>
</dbReference>
<dbReference type="Proteomes" id="UP000188551">
    <property type="component" value="Unassembled WGS sequence"/>
</dbReference>
<feature type="domain" description="Methyltransferase type 11" evidence="2">
    <location>
        <begin position="54"/>
        <end position="144"/>
    </location>
</feature>
<accession>M2QAC4</accession>
<evidence type="ECO:0000313" key="4">
    <source>
        <dbReference type="EMBL" id="OOC08140.1"/>
    </source>
</evidence>
<dbReference type="AlphaFoldDB" id="M2QAC4"/>
<dbReference type="Gene3D" id="3.40.50.150">
    <property type="entry name" value="Vaccinia Virus protein VP39"/>
    <property type="match status" value="1"/>
</dbReference>
<dbReference type="OrthoDB" id="3469983at2"/>
<dbReference type="PATRIC" id="fig|1238180.3.peg.7297"/>
<dbReference type="Pfam" id="PF08241">
    <property type="entry name" value="Methyltransf_11"/>
    <property type="match status" value="1"/>
</dbReference>
<name>M2QAC4_9PSEU</name>
<dbReference type="PANTHER" id="PTHR43861:SF3">
    <property type="entry name" value="PUTATIVE (AFU_ORTHOLOGUE AFUA_2G14390)-RELATED"/>
    <property type="match status" value="1"/>
</dbReference>
<dbReference type="InterPro" id="IPR029063">
    <property type="entry name" value="SAM-dependent_MTases_sf"/>
</dbReference>
<reference evidence="3 5" key="1">
    <citation type="submission" date="2012-10" db="EMBL/GenBank/DDBJ databases">
        <title>Genome assembly of Amycolatopsis azurea DSM 43854.</title>
        <authorList>
            <person name="Khatri I."/>
            <person name="Kaur I."/>
            <person name="Subramanian S."/>
            <person name="Mayilraj S."/>
        </authorList>
    </citation>
    <scope>NUCLEOTIDE SEQUENCE [LARGE SCALE GENOMIC DNA]</scope>
    <source>
        <strain evidence="3 5">DSM 43854</strain>
    </source>
</reference>
<evidence type="ECO:0000313" key="6">
    <source>
        <dbReference type="Proteomes" id="UP000188551"/>
    </source>
</evidence>
<gene>
    <name evidence="4" type="ORF">B0293_04535</name>
    <name evidence="3" type="ORF">C791_7824</name>
</gene>
<dbReference type="InterPro" id="IPR013216">
    <property type="entry name" value="Methyltransf_11"/>
</dbReference>
<keyword evidence="6" id="KW-1185">Reference proteome</keyword>
<organism evidence="3 5">
    <name type="scientific">Amycolatopsis azurea DSM 43854</name>
    <dbReference type="NCBI Taxonomy" id="1238180"/>
    <lineage>
        <taxon>Bacteria</taxon>
        <taxon>Bacillati</taxon>
        <taxon>Actinomycetota</taxon>
        <taxon>Actinomycetes</taxon>
        <taxon>Pseudonocardiales</taxon>
        <taxon>Pseudonocardiaceae</taxon>
        <taxon>Amycolatopsis</taxon>
    </lineage>
</organism>
<dbReference type="RefSeq" id="WP_005166209.1">
    <property type="nucleotide sequence ID" value="NZ_ANMG01000083.1"/>
</dbReference>
<proteinExistence type="predicted"/>
<dbReference type="GO" id="GO:0008757">
    <property type="term" value="F:S-adenosylmethionine-dependent methyltransferase activity"/>
    <property type="evidence" value="ECO:0007669"/>
    <property type="project" value="InterPro"/>
</dbReference>
<reference evidence="4 6" key="2">
    <citation type="submission" date="2017-02" db="EMBL/GenBank/DDBJ databases">
        <title>Amycolatopsis azurea DSM 43854 draft genome.</title>
        <authorList>
            <person name="Mayilraj S."/>
        </authorList>
    </citation>
    <scope>NUCLEOTIDE SEQUENCE [LARGE SCALE GENOMIC DNA]</scope>
    <source>
        <strain evidence="4 6">DSM 43854</strain>
    </source>
</reference>
<evidence type="ECO:0000259" key="2">
    <source>
        <dbReference type="Pfam" id="PF08241"/>
    </source>
</evidence>
<dbReference type="SUPFAM" id="SSF53335">
    <property type="entry name" value="S-adenosyl-L-methionine-dependent methyltransferases"/>
    <property type="match status" value="1"/>
</dbReference>
<evidence type="ECO:0000313" key="5">
    <source>
        <dbReference type="Proteomes" id="UP000014137"/>
    </source>
</evidence>
<evidence type="ECO:0000313" key="3">
    <source>
        <dbReference type="EMBL" id="EMD23007.1"/>
    </source>
</evidence>
<dbReference type="Proteomes" id="UP000014137">
    <property type="component" value="Unassembled WGS sequence"/>
</dbReference>
<keyword evidence="1 3" id="KW-0808">Transferase</keyword>
<comment type="caution">
    <text evidence="3">The sequence shown here is derived from an EMBL/GenBank/DDBJ whole genome shotgun (WGS) entry which is preliminary data.</text>
</comment>
<dbReference type="EMBL" id="MUXN01000002">
    <property type="protein sequence ID" value="OOC08140.1"/>
    <property type="molecule type" value="Genomic_DNA"/>
</dbReference>
<dbReference type="EMBL" id="ANMG01000083">
    <property type="protein sequence ID" value="EMD23007.1"/>
    <property type="molecule type" value="Genomic_DNA"/>
</dbReference>
<dbReference type="PANTHER" id="PTHR43861">
    <property type="entry name" value="TRANS-ACONITATE 2-METHYLTRANSFERASE-RELATED"/>
    <property type="match status" value="1"/>
</dbReference>
<dbReference type="GO" id="GO:0032259">
    <property type="term" value="P:methylation"/>
    <property type="evidence" value="ECO:0007669"/>
    <property type="project" value="UniProtKB-KW"/>
</dbReference>